<sequence length="54" mass="5877">MQVRVDVSTQDLVEMKLSPEELAEAVRATLGCLNVEGGPLYINDLDVEVSVNES</sequence>
<accession>A0A0E3BVJ9</accession>
<dbReference type="AlphaFoldDB" id="A0A0E3BVJ9"/>
<name>A0A0E3BVJ9_9BURK</name>
<dbReference type="EMBL" id="AWTN01000133">
    <property type="protein sequence ID" value="KGG83785.1"/>
    <property type="molecule type" value="Genomic_DNA"/>
</dbReference>
<organism evidence="1 2">
    <name type="scientific">Comamonas thiooxydans</name>
    <dbReference type="NCBI Taxonomy" id="363952"/>
    <lineage>
        <taxon>Bacteria</taxon>
        <taxon>Pseudomonadati</taxon>
        <taxon>Pseudomonadota</taxon>
        <taxon>Betaproteobacteria</taxon>
        <taxon>Burkholderiales</taxon>
        <taxon>Comamonadaceae</taxon>
        <taxon>Comamonas</taxon>
    </lineage>
</organism>
<reference evidence="1 2" key="1">
    <citation type="submission" date="2013-09" db="EMBL/GenBank/DDBJ databases">
        <title>High correlation between genotypes and phenotypes of environmental bacteria Comamonas testosteroni strains.</title>
        <authorList>
            <person name="Liu L."/>
            <person name="Zhu W."/>
            <person name="Xia X."/>
            <person name="Xu B."/>
            <person name="Luo M."/>
            <person name="Wang G."/>
        </authorList>
    </citation>
    <scope>NUCLEOTIDE SEQUENCE [LARGE SCALE GENOMIC DNA]</scope>
    <source>
        <strain evidence="1 2">JL14</strain>
    </source>
</reference>
<evidence type="ECO:0000313" key="1">
    <source>
        <dbReference type="EMBL" id="KGG83785.1"/>
    </source>
</evidence>
<dbReference type="Proteomes" id="UP000029567">
    <property type="component" value="Unassembled WGS sequence"/>
</dbReference>
<evidence type="ECO:0000313" key="2">
    <source>
        <dbReference type="Proteomes" id="UP000029567"/>
    </source>
</evidence>
<dbReference type="RefSeq" id="WP_165572053.1">
    <property type="nucleotide sequence ID" value="NZ_AWTM01000071.1"/>
</dbReference>
<comment type="caution">
    <text evidence="1">The sequence shown here is derived from an EMBL/GenBank/DDBJ whole genome shotgun (WGS) entry which is preliminary data.</text>
</comment>
<gene>
    <name evidence="1" type="ORF">P245_24705</name>
</gene>
<proteinExistence type="predicted"/>
<protein>
    <submittedName>
        <fullName evidence="1">Uncharacterized protein</fullName>
    </submittedName>
</protein>